<keyword evidence="3 5" id="KW-0238">DNA-binding</keyword>
<dbReference type="EMBL" id="VUOE01000001">
    <property type="protein sequence ID" value="KAA2219913.1"/>
    <property type="molecule type" value="Genomic_DNA"/>
</dbReference>
<dbReference type="Pfam" id="PF13495">
    <property type="entry name" value="Phage_int_SAM_4"/>
    <property type="match status" value="1"/>
</dbReference>
<comment type="caution">
    <text evidence="8">The sequence shown here is derived from an EMBL/GenBank/DDBJ whole genome shotgun (WGS) entry which is preliminary data.</text>
</comment>
<dbReference type="GO" id="GO:0015074">
    <property type="term" value="P:DNA integration"/>
    <property type="evidence" value="ECO:0007669"/>
    <property type="project" value="UniProtKB-KW"/>
</dbReference>
<dbReference type="Proteomes" id="UP000323188">
    <property type="component" value="Unassembled WGS sequence"/>
</dbReference>
<keyword evidence="4" id="KW-0233">DNA recombination</keyword>
<evidence type="ECO:0000256" key="2">
    <source>
        <dbReference type="ARBA" id="ARBA00022908"/>
    </source>
</evidence>
<name>A0A5B2U0M2_9FLAO</name>
<dbReference type="InterPro" id="IPR011010">
    <property type="entry name" value="DNA_brk_join_enz"/>
</dbReference>
<dbReference type="RefSeq" id="WP_154918415.1">
    <property type="nucleotide sequence ID" value="NZ_VUOE01000001.1"/>
</dbReference>
<dbReference type="InterPro" id="IPR050090">
    <property type="entry name" value="Tyrosine_recombinase_XerCD"/>
</dbReference>
<dbReference type="InterPro" id="IPR002104">
    <property type="entry name" value="Integrase_catalytic"/>
</dbReference>
<comment type="similarity">
    <text evidence="1">Belongs to the 'phage' integrase family.</text>
</comment>
<evidence type="ECO:0000256" key="5">
    <source>
        <dbReference type="PROSITE-ProRule" id="PRU01248"/>
    </source>
</evidence>
<dbReference type="Gene3D" id="1.10.443.10">
    <property type="entry name" value="Intergrase catalytic core"/>
    <property type="match status" value="1"/>
</dbReference>
<evidence type="ECO:0000259" key="7">
    <source>
        <dbReference type="PROSITE" id="PS51900"/>
    </source>
</evidence>
<evidence type="ECO:0000256" key="1">
    <source>
        <dbReference type="ARBA" id="ARBA00008857"/>
    </source>
</evidence>
<evidence type="ECO:0000256" key="4">
    <source>
        <dbReference type="ARBA" id="ARBA00023172"/>
    </source>
</evidence>
<dbReference type="PANTHER" id="PTHR30349:SF64">
    <property type="entry name" value="PROPHAGE INTEGRASE INTD-RELATED"/>
    <property type="match status" value="1"/>
</dbReference>
<dbReference type="InterPro" id="IPR010998">
    <property type="entry name" value="Integrase_recombinase_N"/>
</dbReference>
<evidence type="ECO:0000256" key="3">
    <source>
        <dbReference type="ARBA" id="ARBA00023125"/>
    </source>
</evidence>
<gene>
    <name evidence="8" type="ORF">F0361_10095</name>
</gene>
<dbReference type="InterPro" id="IPR044068">
    <property type="entry name" value="CB"/>
</dbReference>
<dbReference type="InterPro" id="IPR013762">
    <property type="entry name" value="Integrase-like_cat_sf"/>
</dbReference>
<keyword evidence="2" id="KW-0229">DNA integration</keyword>
<feature type="domain" description="Core-binding (CB)" evidence="7">
    <location>
        <begin position="101"/>
        <end position="184"/>
    </location>
</feature>
<evidence type="ECO:0000313" key="9">
    <source>
        <dbReference type="Proteomes" id="UP000323188"/>
    </source>
</evidence>
<reference evidence="8 9" key="1">
    <citation type="submission" date="2019-09" db="EMBL/GenBank/DDBJ databases">
        <authorList>
            <person name="Khan S.A."/>
            <person name="Jeon C.O."/>
            <person name="Chun B.H."/>
            <person name="Jeong S.E."/>
        </authorList>
    </citation>
    <scope>NUCLEOTIDE SEQUENCE [LARGE SCALE GENOMIC DNA]</scope>
    <source>
        <strain evidence="8 9">KCTC 42508</strain>
    </source>
</reference>
<dbReference type="PROSITE" id="PS51900">
    <property type="entry name" value="CB"/>
    <property type="match status" value="1"/>
</dbReference>
<evidence type="ECO:0000313" key="8">
    <source>
        <dbReference type="EMBL" id="KAA2219913.1"/>
    </source>
</evidence>
<dbReference type="PANTHER" id="PTHR30349">
    <property type="entry name" value="PHAGE INTEGRASE-RELATED"/>
    <property type="match status" value="1"/>
</dbReference>
<sequence>MQERPIIIFSKSHHNGQEVLIVGFEYNLELKEYVKKFPGIQWSSGLRSFYTLFTREITNSLFQYLRAKNYYIDYSAISNKRKNDRHDGAKKKFVLDANISQDLKKNIKLFREWMQQKRYSLNTINTYESMLLQFFRFKHPKPIHSITETDIIDFNTNYILANRFSYTYQNQAINTIKLFYRDRVNCILIADGLERPKKSKKLPVVLSIDEVKSILASTPNLKHKTLLSLLYSCGLRIGEALGLRVRDIDMKRRFMHVRSAKGSKDRYVPLPERMKALLIEYYSCYEPNDFVFEGQNGGAYSTVSARQVLKRSLLNTGIEKPITLHTLRHSHATHLLENGTDLRYIQELLGHNSAKTTMIYTHVSSTSLDKIKNPFDEFDL</sequence>
<protein>
    <submittedName>
        <fullName evidence="8">Tyrosine-type recombinase/integrase</fullName>
    </submittedName>
</protein>
<dbReference type="GO" id="GO:0003677">
    <property type="term" value="F:DNA binding"/>
    <property type="evidence" value="ECO:0007669"/>
    <property type="project" value="UniProtKB-UniRule"/>
</dbReference>
<dbReference type="InterPro" id="IPR004107">
    <property type="entry name" value="Integrase_SAM-like_N"/>
</dbReference>
<dbReference type="Gene3D" id="1.10.150.130">
    <property type="match status" value="1"/>
</dbReference>
<dbReference type="GO" id="GO:0006310">
    <property type="term" value="P:DNA recombination"/>
    <property type="evidence" value="ECO:0007669"/>
    <property type="project" value="UniProtKB-KW"/>
</dbReference>
<feature type="domain" description="Tyr recombinase" evidence="6">
    <location>
        <begin position="201"/>
        <end position="373"/>
    </location>
</feature>
<organism evidence="8 9">
    <name type="scientific">Maribacter flavus</name>
    <dbReference type="NCBI Taxonomy" id="1658664"/>
    <lineage>
        <taxon>Bacteria</taxon>
        <taxon>Pseudomonadati</taxon>
        <taxon>Bacteroidota</taxon>
        <taxon>Flavobacteriia</taxon>
        <taxon>Flavobacteriales</taxon>
        <taxon>Flavobacteriaceae</taxon>
        <taxon>Maribacter</taxon>
    </lineage>
</organism>
<accession>A0A5B2U0M2</accession>
<proteinExistence type="inferred from homology"/>
<evidence type="ECO:0000259" key="6">
    <source>
        <dbReference type="PROSITE" id="PS51898"/>
    </source>
</evidence>
<dbReference type="AlphaFoldDB" id="A0A5B2U0M2"/>
<dbReference type="PROSITE" id="PS51898">
    <property type="entry name" value="TYR_RECOMBINASE"/>
    <property type="match status" value="1"/>
</dbReference>
<dbReference type="Pfam" id="PF00589">
    <property type="entry name" value="Phage_integrase"/>
    <property type="match status" value="1"/>
</dbReference>
<dbReference type="SUPFAM" id="SSF56349">
    <property type="entry name" value="DNA breaking-rejoining enzymes"/>
    <property type="match status" value="1"/>
</dbReference>